<evidence type="ECO:0000256" key="2">
    <source>
        <dbReference type="SAM" id="Coils"/>
    </source>
</evidence>
<dbReference type="Proteomes" id="UP000823561">
    <property type="component" value="Chromosome 13"/>
</dbReference>
<protein>
    <recommendedName>
        <fullName evidence="4">C3H1-type domain-containing protein</fullName>
    </recommendedName>
</protein>
<feature type="compositionally biased region" description="Polar residues" evidence="3">
    <location>
        <begin position="40"/>
        <end position="49"/>
    </location>
</feature>
<dbReference type="PROSITE" id="PS50103">
    <property type="entry name" value="ZF_C3H1"/>
    <property type="match status" value="1"/>
</dbReference>
<dbReference type="GO" id="GO:0008270">
    <property type="term" value="F:zinc ion binding"/>
    <property type="evidence" value="ECO:0007669"/>
    <property type="project" value="UniProtKB-KW"/>
</dbReference>
<dbReference type="InterPro" id="IPR000571">
    <property type="entry name" value="Znf_CCCH"/>
</dbReference>
<evidence type="ECO:0000256" key="3">
    <source>
        <dbReference type="SAM" id="MobiDB-lite"/>
    </source>
</evidence>
<keyword evidence="1" id="KW-0479">Metal-binding</keyword>
<dbReference type="GO" id="GO:0007098">
    <property type="term" value="P:centrosome cycle"/>
    <property type="evidence" value="ECO:0007669"/>
    <property type="project" value="TreeGrafter"/>
</dbReference>
<dbReference type="EMBL" id="JADWDJ010000013">
    <property type="protein sequence ID" value="KAG5271917.1"/>
    <property type="molecule type" value="Genomic_DNA"/>
</dbReference>
<dbReference type="InterPro" id="IPR052593">
    <property type="entry name" value="MT-associated_AKAP9-binding"/>
</dbReference>
<gene>
    <name evidence="5" type="ORF">AALO_G00185550</name>
</gene>
<accession>A0AAV6GEG9</accession>
<comment type="caution">
    <text evidence="5">The sequence shown here is derived from an EMBL/GenBank/DDBJ whole genome shotgun (WGS) entry which is preliminary data.</text>
</comment>
<evidence type="ECO:0000259" key="4">
    <source>
        <dbReference type="PROSITE" id="PS50103"/>
    </source>
</evidence>
<dbReference type="GO" id="GO:0005813">
    <property type="term" value="C:centrosome"/>
    <property type="evidence" value="ECO:0007669"/>
    <property type="project" value="TreeGrafter"/>
</dbReference>
<evidence type="ECO:0000313" key="6">
    <source>
        <dbReference type="Proteomes" id="UP000823561"/>
    </source>
</evidence>
<dbReference type="GO" id="GO:0060090">
    <property type="term" value="F:molecular adaptor activity"/>
    <property type="evidence" value="ECO:0007669"/>
    <property type="project" value="TreeGrafter"/>
</dbReference>
<feature type="coiled-coil region" evidence="2">
    <location>
        <begin position="499"/>
        <end position="529"/>
    </location>
</feature>
<feature type="region of interest" description="Disordered" evidence="3">
    <location>
        <begin position="29"/>
        <end position="49"/>
    </location>
</feature>
<evidence type="ECO:0000256" key="1">
    <source>
        <dbReference type="PROSITE-ProRule" id="PRU00723"/>
    </source>
</evidence>
<feature type="zinc finger region" description="C3H1-type" evidence="1">
    <location>
        <begin position="191"/>
        <end position="214"/>
    </location>
</feature>
<dbReference type="GO" id="GO:0005794">
    <property type="term" value="C:Golgi apparatus"/>
    <property type="evidence" value="ECO:0007669"/>
    <property type="project" value="TreeGrafter"/>
</dbReference>
<proteinExistence type="predicted"/>
<keyword evidence="1" id="KW-0863">Zinc-finger</keyword>
<organism evidence="5 6">
    <name type="scientific">Alosa alosa</name>
    <name type="common">allis shad</name>
    <dbReference type="NCBI Taxonomy" id="278164"/>
    <lineage>
        <taxon>Eukaryota</taxon>
        <taxon>Metazoa</taxon>
        <taxon>Chordata</taxon>
        <taxon>Craniata</taxon>
        <taxon>Vertebrata</taxon>
        <taxon>Euteleostomi</taxon>
        <taxon>Actinopterygii</taxon>
        <taxon>Neopterygii</taxon>
        <taxon>Teleostei</taxon>
        <taxon>Clupei</taxon>
        <taxon>Clupeiformes</taxon>
        <taxon>Clupeoidei</taxon>
        <taxon>Clupeidae</taxon>
        <taxon>Alosa</taxon>
    </lineage>
</organism>
<dbReference type="GO" id="GO:0090063">
    <property type="term" value="P:positive regulation of microtubule nucleation"/>
    <property type="evidence" value="ECO:0007669"/>
    <property type="project" value="TreeGrafter"/>
</dbReference>
<dbReference type="AlphaFoldDB" id="A0AAV6GEG9"/>
<keyword evidence="2" id="KW-0175">Coiled coil</keyword>
<dbReference type="Pfam" id="PF18615">
    <property type="entry name" value="SMYLE_N"/>
    <property type="match status" value="1"/>
</dbReference>
<feature type="domain" description="C3H1-type" evidence="4">
    <location>
        <begin position="191"/>
        <end position="214"/>
    </location>
</feature>
<feature type="region of interest" description="Disordered" evidence="3">
    <location>
        <begin position="599"/>
        <end position="628"/>
    </location>
</feature>
<feature type="compositionally biased region" description="Basic and acidic residues" evidence="3">
    <location>
        <begin position="613"/>
        <end position="628"/>
    </location>
</feature>
<sequence>MSSKSKQHGCRICRGDLQGNQRRWLYASQKQRGGPPHTPTDWSTKGSLSGSALSSPWGSTLSLGFYPSPQTLPSPSKGADLLSILTHILGQPVPRGGGQREFLCGKCASLLERVFKFDTVISRVKLLSSERLQKLKLERDKIRQWVRNTYLQDQPSEFQSKENLSEVEDEKEGYRSMMRDNLALSEYECWSEKSNCCPYFQRTGKWCQKGKNCQGCNSLRVSDSDYESVCGIPRNLPFQPFSPLALSRDKSQSMPLNWSRVPSVSCSPTSLGGSCQSLRYQSQANSLQSLDSIDACDPFYQPETPSNLEGILKEVKCIPWKPLISPVGSRIPVLERASGCKKRELGHGMALARQLDFGEQNEEEMEVDSGNRDVLLEIQDEFLPLHKKIRTGQMHTVVKQLQEQLDQAQTHIKTLDGQLQNKTKESKKSRAVSNFPTVTCVDSTVENAPVQKLSHSLHDSVKLIQECIAWMRKLRVEMGNKFENADLLYIKMNTAMKNIENMIACLSKLREKEQDMEKELAILRQAEREREADLATLSVILQSNQDIMNDMHVDLGYERDVQQELHMEQAMRRLRDQILWAALQQKEALTLCQRETFRSSQKDVQDQSAQAKRTNEGEKGVEKTGYEM</sequence>
<name>A0AAV6GEG9_9TELE</name>
<keyword evidence="1" id="KW-0862">Zinc</keyword>
<feature type="coiled-coil region" evidence="2">
    <location>
        <begin position="398"/>
        <end position="425"/>
    </location>
</feature>
<dbReference type="GO" id="GO:1903358">
    <property type="term" value="P:regulation of Golgi organization"/>
    <property type="evidence" value="ECO:0007669"/>
    <property type="project" value="TreeGrafter"/>
</dbReference>
<evidence type="ECO:0000313" key="5">
    <source>
        <dbReference type="EMBL" id="KAG5271917.1"/>
    </source>
</evidence>
<dbReference type="PANTHER" id="PTHR46501">
    <property type="entry name" value="MYOMEGALIN"/>
    <property type="match status" value="1"/>
</dbReference>
<dbReference type="InterPro" id="IPR040947">
    <property type="entry name" value="SMYLE_N"/>
</dbReference>
<reference evidence="5" key="1">
    <citation type="submission" date="2020-10" db="EMBL/GenBank/DDBJ databases">
        <title>Chromosome-scale genome assembly of the Allis shad, Alosa alosa.</title>
        <authorList>
            <person name="Margot Z."/>
            <person name="Christophe K."/>
            <person name="Cabau C."/>
            <person name="Louis A."/>
            <person name="Berthelot C."/>
            <person name="Parey E."/>
            <person name="Roest Crollius H."/>
            <person name="Montfort J."/>
            <person name="Robinson-Rechavi M."/>
            <person name="Bucao C."/>
            <person name="Bouchez O."/>
            <person name="Gislard M."/>
            <person name="Lluch J."/>
            <person name="Milhes M."/>
            <person name="Lampietro C."/>
            <person name="Lopez Roques C."/>
            <person name="Donnadieu C."/>
            <person name="Braasch I."/>
            <person name="Desvignes T."/>
            <person name="Postlethwait J."/>
            <person name="Bobe J."/>
            <person name="Guiguen Y."/>
        </authorList>
    </citation>
    <scope>NUCLEOTIDE SEQUENCE</scope>
    <source>
        <strain evidence="5">M-15738</strain>
        <tissue evidence="5">Blood</tissue>
    </source>
</reference>
<keyword evidence="6" id="KW-1185">Reference proteome</keyword>
<dbReference type="PANTHER" id="PTHR46501:SF6">
    <property type="entry name" value="SI:CH73-95L15.5"/>
    <property type="match status" value="1"/>
</dbReference>